<evidence type="ECO:0000256" key="10">
    <source>
        <dbReference type="ARBA" id="ARBA00022853"/>
    </source>
</evidence>
<keyword evidence="11 14" id="KW-0175">Coiled coil</keyword>
<dbReference type="GO" id="GO:0005634">
    <property type="term" value="C:nucleus"/>
    <property type="evidence" value="ECO:0007669"/>
    <property type="project" value="UniProtKB-SubCell"/>
</dbReference>
<dbReference type="GO" id="GO:0140936">
    <property type="term" value="F:histone H2B deubiquitinase activity"/>
    <property type="evidence" value="ECO:0007669"/>
    <property type="project" value="EnsemblPlants"/>
</dbReference>
<keyword evidence="7 13" id="KW-0863">Zinc-finger</keyword>
<dbReference type="GO" id="GO:0140852">
    <property type="term" value="F:histone ubiquitin ligase activity"/>
    <property type="evidence" value="ECO:0007669"/>
    <property type="project" value="EnsemblPlants"/>
</dbReference>
<organism evidence="18">
    <name type="scientific">Cucumis melo</name>
    <name type="common">Muskmelon</name>
    <dbReference type="NCBI Taxonomy" id="3656"/>
    <lineage>
        <taxon>Eukaryota</taxon>
        <taxon>Viridiplantae</taxon>
        <taxon>Streptophyta</taxon>
        <taxon>Embryophyta</taxon>
        <taxon>Tracheophyta</taxon>
        <taxon>Spermatophyta</taxon>
        <taxon>Magnoliopsida</taxon>
        <taxon>eudicotyledons</taxon>
        <taxon>Gunneridae</taxon>
        <taxon>Pentapetalae</taxon>
        <taxon>rosids</taxon>
        <taxon>fabids</taxon>
        <taxon>Cucurbitales</taxon>
        <taxon>Cucurbitaceae</taxon>
        <taxon>Benincaseae</taxon>
        <taxon>Cucumis</taxon>
    </lineage>
</organism>
<keyword evidence="5 14" id="KW-0808">Transferase</keyword>
<evidence type="ECO:0000256" key="3">
    <source>
        <dbReference type="ARBA" id="ARBA00004906"/>
    </source>
</evidence>
<dbReference type="InterPro" id="IPR013956">
    <property type="entry name" value="E3_ubiquit_lig_Bre1"/>
</dbReference>
<proteinExistence type="inferred from homology"/>
<dbReference type="PANTHER" id="PTHR23163">
    <property type="entry name" value="RING FINGER PROTEIN-RELATED"/>
    <property type="match status" value="1"/>
</dbReference>
<evidence type="ECO:0000313" key="18">
    <source>
        <dbReference type="EnsemblPlants" id="MELO3C014670.2.1"/>
    </source>
</evidence>
<dbReference type="EnsemblPlants" id="MELO3C014670.2.1">
    <property type="protein sequence ID" value="MELO3C014670.2.1"/>
    <property type="gene ID" value="MELO3C014670.2"/>
</dbReference>
<evidence type="ECO:0000256" key="12">
    <source>
        <dbReference type="ARBA" id="ARBA00023242"/>
    </source>
</evidence>
<evidence type="ECO:0000256" key="4">
    <source>
        <dbReference type="ARBA" id="ARBA00005555"/>
    </source>
</evidence>
<evidence type="ECO:0000256" key="5">
    <source>
        <dbReference type="ARBA" id="ARBA00022679"/>
    </source>
</evidence>
<comment type="pathway">
    <text evidence="3 14">Protein modification; protein ubiquitination.</text>
</comment>
<keyword evidence="12 14" id="KW-0539">Nucleus</keyword>
<dbReference type="GO" id="GO:0010162">
    <property type="term" value="P:seed dormancy process"/>
    <property type="evidence" value="ECO:0007669"/>
    <property type="project" value="EnsemblPlants"/>
</dbReference>
<keyword evidence="9 14" id="KW-0862">Zinc</keyword>
<dbReference type="PROSITE" id="PS00518">
    <property type="entry name" value="ZF_RING_1"/>
    <property type="match status" value="1"/>
</dbReference>
<dbReference type="SMART" id="SM00184">
    <property type="entry name" value="RING"/>
    <property type="match status" value="1"/>
</dbReference>
<feature type="compositionally biased region" description="Polar residues" evidence="16">
    <location>
        <begin position="17"/>
        <end position="36"/>
    </location>
</feature>
<evidence type="ECO:0000256" key="11">
    <source>
        <dbReference type="ARBA" id="ARBA00023054"/>
    </source>
</evidence>
<comment type="similarity">
    <text evidence="4 14">Belongs to the BRE1 family.</text>
</comment>
<reference evidence="18" key="1">
    <citation type="submission" date="2023-03" db="UniProtKB">
        <authorList>
            <consortium name="EnsemblPlants"/>
        </authorList>
    </citation>
    <scope>IDENTIFICATION</scope>
</reference>
<comment type="subcellular location">
    <subcellularLocation>
        <location evidence="2 14">Nucleus</location>
    </subcellularLocation>
</comment>
<feature type="coiled-coil region" evidence="15">
    <location>
        <begin position="248"/>
        <end position="275"/>
    </location>
</feature>
<dbReference type="GO" id="GO:0033503">
    <property type="term" value="C:HULC complex"/>
    <property type="evidence" value="ECO:0007669"/>
    <property type="project" value="TreeGrafter"/>
</dbReference>
<evidence type="ECO:0000256" key="16">
    <source>
        <dbReference type="SAM" id="MobiDB-lite"/>
    </source>
</evidence>
<dbReference type="EC" id="2.3.2.27" evidence="14"/>
<feature type="coiled-coil region" evidence="15">
    <location>
        <begin position="46"/>
        <end position="73"/>
    </location>
</feature>
<keyword evidence="6 14" id="KW-0479">Metal-binding</keyword>
<evidence type="ECO:0000256" key="6">
    <source>
        <dbReference type="ARBA" id="ARBA00022723"/>
    </source>
</evidence>
<dbReference type="InterPro" id="IPR018957">
    <property type="entry name" value="Znf_C3HC4_RING-type"/>
</dbReference>
<evidence type="ECO:0000256" key="14">
    <source>
        <dbReference type="RuleBase" id="RU365038"/>
    </source>
</evidence>
<keyword evidence="10 14" id="KW-0156">Chromatin regulator</keyword>
<dbReference type="GO" id="GO:0016567">
    <property type="term" value="P:protein ubiquitination"/>
    <property type="evidence" value="ECO:0007669"/>
    <property type="project" value="UniProtKB-UniRule"/>
</dbReference>
<feature type="coiled-coil region" evidence="15">
    <location>
        <begin position="705"/>
        <end position="732"/>
    </location>
</feature>
<dbReference type="InterPro" id="IPR013083">
    <property type="entry name" value="Znf_RING/FYVE/PHD"/>
</dbReference>
<evidence type="ECO:0000256" key="1">
    <source>
        <dbReference type="ARBA" id="ARBA00000900"/>
    </source>
</evidence>
<protein>
    <recommendedName>
        <fullName evidence="14">E3 ubiquitin protein ligase</fullName>
        <ecNumber evidence="14">2.3.2.27</ecNumber>
    </recommendedName>
</protein>
<dbReference type="PROSITE" id="PS50089">
    <property type="entry name" value="ZF_RING_2"/>
    <property type="match status" value="1"/>
</dbReference>
<dbReference type="AlphaFoldDB" id="A0A9I9D830"/>
<dbReference type="Gene3D" id="3.30.40.10">
    <property type="entry name" value="Zinc/RING finger domain, C3HC4 (zinc finger)"/>
    <property type="match status" value="1"/>
</dbReference>
<dbReference type="Gramene" id="MELO3C014670.2.1">
    <property type="protein sequence ID" value="MELO3C014670.2.1"/>
    <property type="gene ID" value="MELO3C014670.2"/>
</dbReference>
<name>A0A9I9D830_CUCME</name>
<feature type="coiled-coil region" evidence="15">
    <location>
        <begin position="419"/>
        <end position="446"/>
    </location>
</feature>
<dbReference type="GO" id="GO:0008270">
    <property type="term" value="F:zinc ion binding"/>
    <property type="evidence" value="ECO:0007669"/>
    <property type="project" value="UniProtKB-KW"/>
</dbReference>
<accession>A0A9I9D830</accession>
<dbReference type="GO" id="GO:0045087">
    <property type="term" value="P:innate immune response"/>
    <property type="evidence" value="ECO:0007669"/>
    <property type="project" value="EnsemblPlants"/>
</dbReference>
<dbReference type="InterPro" id="IPR001841">
    <property type="entry name" value="Znf_RING"/>
</dbReference>
<dbReference type="PANTHER" id="PTHR23163:SF8">
    <property type="entry name" value="E3 UBIQUITIN-PROTEIN LIGASE BRE1-LIKE 2"/>
    <property type="match status" value="1"/>
</dbReference>
<feature type="coiled-coil region" evidence="15">
    <location>
        <begin position="607"/>
        <end position="648"/>
    </location>
</feature>
<feature type="domain" description="RING-type" evidence="17">
    <location>
        <begin position="845"/>
        <end position="883"/>
    </location>
</feature>
<evidence type="ECO:0000256" key="15">
    <source>
        <dbReference type="SAM" id="Coils"/>
    </source>
</evidence>
<keyword evidence="8 14" id="KW-0833">Ubl conjugation pathway</keyword>
<dbReference type="GO" id="GO:0009965">
    <property type="term" value="P:leaf morphogenesis"/>
    <property type="evidence" value="ECO:0007669"/>
    <property type="project" value="EnsemblPlants"/>
</dbReference>
<dbReference type="CDD" id="cd16499">
    <property type="entry name" value="RING-HC_Bre1-like"/>
    <property type="match status" value="1"/>
</dbReference>
<evidence type="ECO:0000256" key="2">
    <source>
        <dbReference type="ARBA" id="ARBA00004123"/>
    </source>
</evidence>
<dbReference type="Pfam" id="PF00097">
    <property type="entry name" value="zf-C3HC4"/>
    <property type="match status" value="1"/>
</dbReference>
<feature type="coiled-coil region" evidence="15">
    <location>
        <begin position="761"/>
        <end position="823"/>
    </location>
</feature>
<evidence type="ECO:0000259" key="17">
    <source>
        <dbReference type="PROSITE" id="PS50089"/>
    </source>
</evidence>
<feature type="region of interest" description="Disordered" evidence="16">
    <location>
        <begin position="1"/>
        <end position="36"/>
    </location>
</feature>
<evidence type="ECO:0000256" key="13">
    <source>
        <dbReference type="PROSITE-ProRule" id="PRU00175"/>
    </source>
</evidence>
<dbReference type="GO" id="GO:0010228">
    <property type="term" value="P:vegetative to reproductive phase transition of meristem"/>
    <property type="evidence" value="ECO:0007669"/>
    <property type="project" value="EnsemblPlants"/>
</dbReference>
<evidence type="ECO:0000256" key="7">
    <source>
        <dbReference type="ARBA" id="ARBA00022771"/>
    </source>
</evidence>
<dbReference type="SUPFAM" id="SSF57850">
    <property type="entry name" value="RING/U-box"/>
    <property type="match status" value="1"/>
</dbReference>
<dbReference type="GO" id="GO:0042803">
    <property type="term" value="F:protein homodimerization activity"/>
    <property type="evidence" value="ECO:0007669"/>
    <property type="project" value="EnsemblPlants"/>
</dbReference>
<evidence type="ECO:0000256" key="8">
    <source>
        <dbReference type="ARBA" id="ARBA00022786"/>
    </source>
</evidence>
<comment type="catalytic activity">
    <reaction evidence="1 14">
        <text>S-ubiquitinyl-[E2 ubiquitin-conjugating enzyme]-L-cysteine + [acceptor protein]-L-lysine = [E2 ubiquitin-conjugating enzyme]-L-cysteine + N(6)-ubiquitinyl-[acceptor protein]-L-lysine.</text>
        <dbReference type="EC" id="2.3.2.27"/>
    </reaction>
</comment>
<dbReference type="InterPro" id="IPR017907">
    <property type="entry name" value="Znf_RING_CS"/>
</dbReference>
<evidence type="ECO:0000256" key="9">
    <source>
        <dbReference type="ARBA" id="ARBA00022833"/>
    </source>
</evidence>
<sequence length="897" mass="102405">MESSDPDEPDKKRPHLSSLTPAMARNSTTSQPHNNSVDATALHFQNQKLVQETDSQKHELQDLETKIYKLKEKQSSYDESLIVINQLWNQLVDDLVFLGLQAGGGGQLLQNLGQAGHSQGSIPSCPAEDMFLCRLLLRDSIEVRHDEQIVNYVKEALTSRHASTMELFKLLEDILDTQREKTANIVSAWNVEQSPEDAIVQLSKIDEMMKEEATNLGEIIEILHLKHKAYADEIQIYVSSHLMDQTEIKRLSEELDESMAELEECRRKLVSLMMQKDVTIAMHVPTLGVVNGNLSPEKPAERTIGFRELKDSIEETKILAADRLSELQDAWEDNLTLSNQLKDLENDLMDEKYVHSSRLYVLLNDQLRHLTAEVDRYKSLTEALQTDRSHVLRREKDLNAKLESVDVARSSIDNNCSRIEELEHQLQKILVEKNDLEIEMEEAVQDSGMFIRCNLFFLLVFLFIAREDIKGEFHVMASALSKEMGMMESQLKRWKDTAHEAASIREKVQALETSLTMKTKEKKGLTDLCAQQMMEIKSLKSLVEKLLEDKLELELFLDMYGQETYDERDLVEIKESERRACSQADVLRIALDDHSLELRVKAANETEAACQQRLSAAEIEITELRSNLDSAERDILELTEAIKIKDGEADAYISEIETIGQAYEDMQTQNQHLLQQVTERDDLNIKLVSESVKSKQVQSLLQSEKQALGKQLQQINASLESLKTKIALTEDQMKVSMTDVIRSTREERHLTISLEIAKWDLADAEKELKWLKTAVASSEKEYEQTQQQITDIEAELESERSSREKLEEELKELNSKVAKLTSETGEAAIKKLQDEINACKTILKCSICNDHPKEVVIVKCYHLFCSSCIQQRIERRNRKCPACGTAFGQNDVRAVKI</sequence>